<name>A0A9W8JSD2_9AGAR</name>
<reference evidence="1" key="1">
    <citation type="submission" date="2022-07" db="EMBL/GenBank/DDBJ databases">
        <title>Genome Sequence of Agrocybe chaxingu.</title>
        <authorList>
            <person name="Buettner E."/>
        </authorList>
    </citation>
    <scope>NUCLEOTIDE SEQUENCE</scope>
    <source>
        <strain evidence="1">MP-N11</strain>
    </source>
</reference>
<evidence type="ECO:0000313" key="1">
    <source>
        <dbReference type="EMBL" id="KAJ3499526.1"/>
    </source>
</evidence>
<dbReference type="Proteomes" id="UP001148786">
    <property type="component" value="Unassembled WGS sequence"/>
</dbReference>
<organism evidence="1 2">
    <name type="scientific">Agrocybe chaxingu</name>
    <dbReference type="NCBI Taxonomy" id="84603"/>
    <lineage>
        <taxon>Eukaryota</taxon>
        <taxon>Fungi</taxon>
        <taxon>Dikarya</taxon>
        <taxon>Basidiomycota</taxon>
        <taxon>Agaricomycotina</taxon>
        <taxon>Agaricomycetes</taxon>
        <taxon>Agaricomycetidae</taxon>
        <taxon>Agaricales</taxon>
        <taxon>Agaricineae</taxon>
        <taxon>Strophariaceae</taxon>
        <taxon>Agrocybe</taxon>
    </lineage>
</organism>
<keyword evidence="2" id="KW-1185">Reference proteome</keyword>
<gene>
    <name evidence="1" type="ORF">NLJ89_g10091</name>
</gene>
<dbReference type="EMBL" id="JANKHO010001737">
    <property type="protein sequence ID" value="KAJ3499526.1"/>
    <property type="molecule type" value="Genomic_DNA"/>
</dbReference>
<comment type="caution">
    <text evidence="1">The sequence shown here is derived from an EMBL/GenBank/DDBJ whole genome shotgun (WGS) entry which is preliminary data.</text>
</comment>
<proteinExistence type="predicted"/>
<evidence type="ECO:0000313" key="2">
    <source>
        <dbReference type="Proteomes" id="UP001148786"/>
    </source>
</evidence>
<sequence length="145" mass="16396">MKAAEDLLNILGLAKDSTKAQVQELGQLVYHVCKERKQYLEIKKGASPSRKELLNELATDSHRLGNLSKLVKQAAEEYESVEDAGPEDGVRVMLYCQRCYRITRVLRTVFSGWEGRWHMKSLHGKELEEGDLKASVTAVLAEARH</sequence>
<protein>
    <submittedName>
        <fullName evidence="1">Uncharacterized protein</fullName>
    </submittedName>
</protein>
<dbReference type="AlphaFoldDB" id="A0A9W8JSD2"/>
<accession>A0A9W8JSD2</accession>